<dbReference type="AlphaFoldDB" id="A0A2A9P0X1"/>
<dbReference type="PANTHER" id="PTHR48225:SF7">
    <property type="entry name" value="MEIOSIS-SPECIFIC PROTEIN HOP1"/>
    <property type="match status" value="1"/>
</dbReference>
<dbReference type="OrthoDB" id="1928087at2759"/>
<dbReference type="Pfam" id="PF02301">
    <property type="entry name" value="HORMA"/>
    <property type="match status" value="1"/>
</dbReference>
<protein>
    <recommendedName>
        <fullName evidence="7">HORMA domain-containing protein</fullName>
    </recommendedName>
</protein>
<evidence type="ECO:0000256" key="4">
    <source>
        <dbReference type="ARBA" id="ARBA00023242"/>
    </source>
</evidence>
<reference evidence="8 9" key="1">
    <citation type="submission" date="2014-02" db="EMBL/GenBank/DDBJ databases">
        <title>Transposable element dynamics among asymbiotic and ectomycorrhizal Amanita fungi.</title>
        <authorList>
            <consortium name="DOE Joint Genome Institute"/>
            <person name="Hess J."/>
            <person name="Skrede I."/>
            <person name="Wolfe B."/>
            <person name="LaButti K."/>
            <person name="Ohm R.A."/>
            <person name="Grigoriev I.V."/>
            <person name="Pringle A."/>
        </authorList>
    </citation>
    <scope>NUCLEOTIDE SEQUENCE [LARGE SCALE GENOMIC DNA]</scope>
    <source>
        <strain evidence="8 9">SKay4041</strain>
    </source>
</reference>
<keyword evidence="5" id="KW-0469">Meiosis</keyword>
<organism evidence="8 9">
    <name type="scientific">Amanita thiersii Skay4041</name>
    <dbReference type="NCBI Taxonomy" id="703135"/>
    <lineage>
        <taxon>Eukaryota</taxon>
        <taxon>Fungi</taxon>
        <taxon>Dikarya</taxon>
        <taxon>Basidiomycota</taxon>
        <taxon>Agaricomycotina</taxon>
        <taxon>Agaricomycetes</taxon>
        <taxon>Agaricomycetidae</taxon>
        <taxon>Agaricales</taxon>
        <taxon>Pluteineae</taxon>
        <taxon>Amanitaceae</taxon>
        <taxon>Amanita</taxon>
    </lineage>
</organism>
<dbReference type="GO" id="GO:0051598">
    <property type="term" value="P:meiotic recombination checkpoint signaling"/>
    <property type="evidence" value="ECO:0007669"/>
    <property type="project" value="TreeGrafter"/>
</dbReference>
<dbReference type="STRING" id="703135.A0A2A9P0X1"/>
<evidence type="ECO:0000259" key="7">
    <source>
        <dbReference type="PROSITE" id="PS50815"/>
    </source>
</evidence>
<dbReference type="SUPFAM" id="SSF56019">
    <property type="entry name" value="The spindle assembly checkpoint protein mad2"/>
    <property type="match status" value="1"/>
</dbReference>
<dbReference type="InterPro" id="IPR051294">
    <property type="entry name" value="HORMA_MeioticProgression"/>
</dbReference>
<dbReference type="GO" id="GO:0005694">
    <property type="term" value="C:chromosome"/>
    <property type="evidence" value="ECO:0007669"/>
    <property type="project" value="UniProtKB-SubCell"/>
</dbReference>
<proteinExistence type="predicted"/>
<evidence type="ECO:0000256" key="6">
    <source>
        <dbReference type="SAM" id="MobiDB-lite"/>
    </source>
</evidence>
<dbReference type="PANTHER" id="PTHR48225">
    <property type="entry name" value="HORMA DOMAIN-CONTAINING PROTEIN 1"/>
    <property type="match status" value="1"/>
</dbReference>
<dbReference type="InterPro" id="IPR003511">
    <property type="entry name" value="HORMA_dom"/>
</dbReference>
<dbReference type="GO" id="GO:0007130">
    <property type="term" value="P:synaptonemal complex assembly"/>
    <property type="evidence" value="ECO:0007669"/>
    <property type="project" value="TreeGrafter"/>
</dbReference>
<accession>A0A2A9P0X1</accession>
<dbReference type="SUPFAM" id="SSF57903">
    <property type="entry name" value="FYVE/PHD zinc finger"/>
    <property type="match status" value="1"/>
</dbReference>
<sequence>MQAQDVRTQTQAITSSQSLAAIQTLLRAGLGCITFLRNLLPDENFTESHFTTNENVPDHSPDSSISSFDHERKRQISGFKIMTMTRGYTEEADRILNYLEHGIFDALHKQYLRSFIFAIYLDSKDPNNIVEAYTFNFHYHTIPGTNSVVPILSLGEDLQKMSLRGQNQRNEDPVTSAILKGRVPTLKEVKRSVKALLKTLIHAMTQMDLLPKRRYATFKLFYTDNTPSDYEPPYFQTGDVEKDKWYFMTHDLDEVPDKWSVGRVNTGHHSVNLSVTSITAYLPSSTVLDNATFEGVTSQHSSTSPEQEVHLRIKQIKDQDIDAETRNIAWSVEDCVELTDLDAEGEDDPDYVALPDGSCVQTVASCKTETVAPVGLRDKNGAIKPLPMDIDEEACFGGICEIVPSKLADLVSARISRTDIVVSAVDQTQTIDDPAQKVLEQPDYNDSGLILSVNGDLLKSLVDNGLECECGVKMEDACCFCEGGCRRWYHLWYHSIKDSRMPAKFICFDCRLRGDLSWELVKIDLYPKLLSKFKELATFRRAIKVAELKKPTTLTEFAKYFGFIYDQSTIHDKIDLMEARSTRTNRNRPKNKNKVVKRKNLQNKYSFNPAAKSSQAYMDYFDPNRDVESRLLGLPEMDCESERPKKKMKISVAVGVDLAE</sequence>
<dbReference type="InterPro" id="IPR036570">
    <property type="entry name" value="HORMA_dom_sf"/>
</dbReference>
<keyword evidence="4" id="KW-0539">Nucleus</keyword>
<evidence type="ECO:0000256" key="5">
    <source>
        <dbReference type="ARBA" id="ARBA00023254"/>
    </source>
</evidence>
<keyword evidence="3" id="KW-0158">Chromosome</keyword>
<keyword evidence="9" id="KW-1185">Reference proteome</keyword>
<evidence type="ECO:0000256" key="2">
    <source>
        <dbReference type="ARBA" id="ARBA00004286"/>
    </source>
</evidence>
<evidence type="ECO:0000313" key="8">
    <source>
        <dbReference type="EMBL" id="PFH54173.1"/>
    </source>
</evidence>
<gene>
    <name evidence="8" type="ORF">AMATHDRAFT_135603</name>
</gene>
<dbReference type="InterPro" id="IPR011011">
    <property type="entry name" value="Znf_FYVE_PHD"/>
</dbReference>
<evidence type="ECO:0000313" key="9">
    <source>
        <dbReference type="Proteomes" id="UP000242287"/>
    </source>
</evidence>
<dbReference type="Gene3D" id="3.30.900.10">
    <property type="entry name" value="HORMA domain"/>
    <property type="match status" value="1"/>
</dbReference>
<feature type="region of interest" description="Disordered" evidence="6">
    <location>
        <begin position="50"/>
        <end position="71"/>
    </location>
</feature>
<evidence type="ECO:0000256" key="1">
    <source>
        <dbReference type="ARBA" id="ARBA00004123"/>
    </source>
</evidence>
<dbReference type="PROSITE" id="PS50815">
    <property type="entry name" value="HORMA"/>
    <property type="match status" value="1"/>
</dbReference>
<dbReference type="EMBL" id="KZ301970">
    <property type="protein sequence ID" value="PFH54173.1"/>
    <property type="molecule type" value="Genomic_DNA"/>
</dbReference>
<comment type="subcellular location">
    <subcellularLocation>
        <location evidence="2">Chromosome</location>
    </subcellularLocation>
    <subcellularLocation>
        <location evidence="1">Nucleus</location>
    </subcellularLocation>
</comment>
<dbReference type="GO" id="GO:0005634">
    <property type="term" value="C:nucleus"/>
    <property type="evidence" value="ECO:0007669"/>
    <property type="project" value="UniProtKB-SubCell"/>
</dbReference>
<dbReference type="Proteomes" id="UP000242287">
    <property type="component" value="Unassembled WGS sequence"/>
</dbReference>
<feature type="domain" description="HORMA" evidence="7">
    <location>
        <begin position="16"/>
        <end position="275"/>
    </location>
</feature>
<name>A0A2A9P0X1_9AGAR</name>
<evidence type="ECO:0000256" key="3">
    <source>
        <dbReference type="ARBA" id="ARBA00022454"/>
    </source>
</evidence>